<evidence type="ECO:0000256" key="3">
    <source>
        <dbReference type="PIRSR" id="PIRSR617939-1"/>
    </source>
</evidence>
<proteinExistence type="predicted"/>
<keyword evidence="2" id="KW-0456">Lyase</keyword>
<dbReference type="GeneID" id="41966427"/>
<reference evidence="7" key="2">
    <citation type="submission" date="2019-10" db="EMBL/GenBank/DDBJ databases">
        <authorList>
            <consortium name="NCBI Genome Project"/>
        </authorList>
    </citation>
    <scope>NUCLEOTIDE SEQUENCE</scope>
    <source>
        <strain evidence="7">NI907</strain>
    </source>
</reference>
<dbReference type="PANTHER" id="PTHR12935:SF0">
    <property type="entry name" value="GAMMA-GLUTAMYLCYCLOTRANSFERASE"/>
    <property type="match status" value="1"/>
</dbReference>
<dbReference type="GO" id="GO:0003839">
    <property type="term" value="F:gamma-glutamylcyclotransferase activity"/>
    <property type="evidence" value="ECO:0007669"/>
    <property type="project" value="UniProtKB-EC"/>
</dbReference>
<protein>
    <recommendedName>
        <fullName evidence="1">gamma-glutamylcyclotransferase</fullName>
        <ecNumber evidence="1">4.3.2.9</ecNumber>
    </recommendedName>
</protein>
<evidence type="ECO:0000256" key="4">
    <source>
        <dbReference type="PIRSR" id="PIRSR617939-2"/>
    </source>
</evidence>
<accession>A0A6P8ANU0</accession>
<reference evidence="6 7" key="1">
    <citation type="journal article" date="2019" name="Mol. Biol. Evol.">
        <title>Blast fungal genomes show frequent chromosomal changes, gene gains and losses, and effector gene turnover.</title>
        <authorList>
            <person name="Gomez Luciano L.B."/>
            <person name="Jason Tsai I."/>
            <person name="Chuma I."/>
            <person name="Tosa Y."/>
            <person name="Chen Y.H."/>
            <person name="Li J.Y."/>
            <person name="Li M.Y."/>
            <person name="Jade Lu M.Y."/>
            <person name="Nakayashiki H."/>
            <person name="Li W.H."/>
        </authorList>
    </citation>
    <scope>NUCLEOTIDE SEQUENCE [LARGE SCALE GENOMIC DNA]</scope>
    <source>
        <strain evidence="6 7">NI907</strain>
    </source>
</reference>
<gene>
    <name evidence="7" type="ORF">PgNI_11556</name>
</gene>
<dbReference type="Proteomes" id="UP000515153">
    <property type="component" value="Chromosome V"/>
</dbReference>
<evidence type="ECO:0000313" key="7">
    <source>
        <dbReference type="RefSeq" id="XP_030976571.1"/>
    </source>
</evidence>
<organism evidence="6 7">
    <name type="scientific">Pyricularia grisea</name>
    <name type="common">Crabgrass-specific blast fungus</name>
    <name type="synonym">Magnaporthe grisea</name>
    <dbReference type="NCBI Taxonomy" id="148305"/>
    <lineage>
        <taxon>Eukaryota</taxon>
        <taxon>Fungi</taxon>
        <taxon>Dikarya</taxon>
        <taxon>Ascomycota</taxon>
        <taxon>Pezizomycotina</taxon>
        <taxon>Sordariomycetes</taxon>
        <taxon>Sordariomycetidae</taxon>
        <taxon>Magnaporthales</taxon>
        <taxon>Pyriculariaceae</taxon>
        <taxon>Pyricularia</taxon>
    </lineage>
</organism>
<evidence type="ECO:0000313" key="6">
    <source>
        <dbReference type="Proteomes" id="UP000515153"/>
    </source>
</evidence>
<feature type="compositionally biased region" description="Pro residues" evidence="5">
    <location>
        <begin position="202"/>
        <end position="212"/>
    </location>
</feature>
<evidence type="ECO:0000256" key="5">
    <source>
        <dbReference type="SAM" id="MobiDB-lite"/>
    </source>
</evidence>
<feature type="compositionally biased region" description="Polar residues" evidence="5">
    <location>
        <begin position="71"/>
        <end position="86"/>
    </location>
</feature>
<keyword evidence="6" id="KW-1185">Reference proteome</keyword>
<dbReference type="PANTHER" id="PTHR12935">
    <property type="entry name" value="GAMMA-GLUTAMYLCYCLOTRANSFERASE"/>
    <property type="match status" value="1"/>
</dbReference>
<dbReference type="KEGG" id="pgri:PgNI_11556"/>
<dbReference type="Gene3D" id="3.10.490.10">
    <property type="entry name" value="Gamma-glutamyl cyclotransferase-like"/>
    <property type="match status" value="1"/>
</dbReference>
<feature type="region of interest" description="Disordered" evidence="5">
    <location>
        <begin position="194"/>
        <end position="223"/>
    </location>
</feature>
<dbReference type="RefSeq" id="XP_030976571.1">
    <property type="nucleotide sequence ID" value="XM_031131522.1"/>
</dbReference>
<sequence length="483" mass="52991">MSERCSALYAGLTGPSASRFSVRLAVSAVFPPFNMPSDEGNTTSQPPPYTASTAINQTIGVEVPSLAAVPSATSTNHGDGNVQNGKSKYPPVSSIPHTTRSRLAAASPQNIPTTYIPAATFSVDSSPEADAAAAADTVLYLAYGSNLCAQTFLGVRGIRPLSRANVTAPSLRLVFDLPGVPYVEPCFANTAPRKLPKVPGGDKPPIPIPEIPPRSSRFETNSHGDPVWDKGLIGVVYEVTREDYAKIVATEGGGSSYQDILVPCLELPPSISVPEKPSPIPELPKPFLAHTLFVPPKIPVGGDGEQDPDQPKKPEVPWYARFLGQRRRPDPDYAQPSLRYLNLLREGAREHDLPADYQAWLAELHHYAVTTTRQRIGQWVLKLTLYPVLVLTFGLGRLFSDERGIQPLWLQVWTGMVFVATWKVYDAVLQPLFGDGERTMVKEEDVRWKQGWNGVVEKSRRKLSINHPIEADEEKRPLLKIIR</sequence>
<dbReference type="EC" id="4.3.2.9" evidence="1"/>
<feature type="region of interest" description="Disordered" evidence="5">
    <location>
        <begin position="70"/>
        <end position="91"/>
    </location>
</feature>
<dbReference type="AlphaFoldDB" id="A0A6P8ANU0"/>
<feature type="binding site" evidence="4">
    <location>
        <position position="340"/>
    </location>
    <ligand>
        <name>substrate</name>
    </ligand>
</feature>
<evidence type="ECO:0000256" key="1">
    <source>
        <dbReference type="ARBA" id="ARBA00012346"/>
    </source>
</evidence>
<reference evidence="7" key="3">
    <citation type="submission" date="2025-08" db="UniProtKB">
        <authorList>
            <consortium name="RefSeq"/>
        </authorList>
    </citation>
    <scope>IDENTIFICATION</scope>
    <source>
        <strain evidence="7">NI907</strain>
    </source>
</reference>
<dbReference type="InterPro" id="IPR017939">
    <property type="entry name" value="G-Glutamylcylcotransferase"/>
</dbReference>
<feature type="binding site" evidence="4">
    <location>
        <begin position="140"/>
        <end position="145"/>
    </location>
    <ligand>
        <name>substrate</name>
    </ligand>
</feature>
<feature type="active site" description="Proton acceptor" evidence="3">
    <location>
        <position position="251"/>
    </location>
</feature>
<name>A0A6P8ANU0_PYRGI</name>
<evidence type="ECO:0000256" key="2">
    <source>
        <dbReference type="ARBA" id="ARBA00023239"/>
    </source>
</evidence>